<comment type="caution">
    <text evidence="4">The sequence shown here is derived from an EMBL/GenBank/DDBJ whole genome shotgun (WGS) entry which is preliminary data.</text>
</comment>
<evidence type="ECO:0000313" key="5">
    <source>
        <dbReference type="Proteomes" id="UP000565262"/>
    </source>
</evidence>
<dbReference type="EMBL" id="JACJFM010000033">
    <property type="protein sequence ID" value="MBB1488685.1"/>
    <property type="molecule type" value="Genomic_DNA"/>
</dbReference>
<comment type="similarity">
    <text evidence="1 2">Belongs to the pirin family.</text>
</comment>
<keyword evidence="5" id="KW-1185">Reference proteome</keyword>
<dbReference type="InterPro" id="IPR003829">
    <property type="entry name" value="Pirin_N_dom"/>
</dbReference>
<reference evidence="4 5" key="1">
    <citation type="submission" date="2020-08" db="EMBL/GenBank/DDBJ databases">
        <title>Oceanospirillum sp. nov. isolated from marine sediment.</title>
        <authorList>
            <person name="Ji X."/>
        </authorList>
    </citation>
    <scope>NUCLEOTIDE SEQUENCE [LARGE SCALE GENOMIC DNA]</scope>
    <source>
        <strain evidence="4 5">D5</strain>
    </source>
</reference>
<dbReference type="Proteomes" id="UP000565262">
    <property type="component" value="Unassembled WGS sequence"/>
</dbReference>
<organism evidence="4 5">
    <name type="scientific">Oceanospirillum sediminis</name>
    <dbReference type="NCBI Taxonomy" id="2760088"/>
    <lineage>
        <taxon>Bacteria</taxon>
        <taxon>Pseudomonadati</taxon>
        <taxon>Pseudomonadota</taxon>
        <taxon>Gammaproteobacteria</taxon>
        <taxon>Oceanospirillales</taxon>
        <taxon>Oceanospirillaceae</taxon>
        <taxon>Oceanospirillum</taxon>
    </lineage>
</organism>
<proteinExistence type="inferred from homology"/>
<accession>A0A839ITN3</accession>
<evidence type="ECO:0000259" key="3">
    <source>
        <dbReference type="Pfam" id="PF02678"/>
    </source>
</evidence>
<dbReference type="AlphaFoldDB" id="A0A839ITN3"/>
<protein>
    <submittedName>
        <fullName evidence="4">Pirin family protein</fullName>
    </submittedName>
</protein>
<feature type="domain" description="Pirin N-terminal" evidence="3">
    <location>
        <begin position="57"/>
        <end position="123"/>
    </location>
</feature>
<dbReference type="InterPro" id="IPR011051">
    <property type="entry name" value="RmlC_Cupin_sf"/>
</dbReference>
<evidence type="ECO:0000256" key="2">
    <source>
        <dbReference type="RuleBase" id="RU003457"/>
    </source>
</evidence>
<dbReference type="RefSeq" id="WP_182810458.1">
    <property type="nucleotide sequence ID" value="NZ_JACJFM010000033.1"/>
</dbReference>
<sequence length="228" mass="25364">MKVLQYHDLPQGGFNGLEERRFVTDRRVFGSHKIPQTFNGLGNFVYLADASFLPYGETRMHPHKEIDVISVMTKGEINHQGSLEHGSHLQQNMAQVQRAGGEGFSHNEVNPSAARNQLIQIWVLPDEMGEPAGFKTYRFESGKLTKIYGGKKNQSATFYSQTGISVGLANTGDTFSLEGEVMAYLPDGAAQINGEKLAAQSLVYVDHGLEYKALEDDSHVIFIYHDQE</sequence>
<evidence type="ECO:0000256" key="1">
    <source>
        <dbReference type="ARBA" id="ARBA00008416"/>
    </source>
</evidence>
<name>A0A839ITN3_9GAMM</name>
<dbReference type="Gene3D" id="2.60.120.10">
    <property type="entry name" value="Jelly Rolls"/>
    <property type="match status" value="1"/>
</dbReference>
<dbReference type="PANTHER" id="PTHR43212">
    <property type="entry name" value="QUERCETIN 2,3-DIOXYGENASE"/>
    <property type="match status" value="1"/>
</dbReference>
<evidence type="ECO:0000313" key="4">
    <source>
        <dbReference type="EMBL" id="MBB1488685.1"/>
    </source>
</evidence>
<dbReference type="PANTHER" id="PTHR43212:SF3">
    <property type="entry name" value="QUERCETIN 2,3-DIOXYGENASE"/>
    <property type="match status" value="1"/>
</dbReference>
<dbReference type="SUPFAM" id="SSF51182">
    <property type="entry name" value="RmlC-like cupins"/>
    <property type="match status" value="1"/>
</dbReference>
<dbReference type="InterPro" id="IPR014710">
    <property type="entry name" value="RmlC-like_jellyroll"/>
</dbReference>
<dbReference type="Pfam" id="PF02678">
    <property type="entry name" value="Pirin"/>
    <property type="match status" value="1"/>
</dbReference>
<gene>
    <name evidence="4" type="ORF">H4O21_18935</name>
</gene>
<dbReference type="InterPro" id="IPR012093">
    <property type="entry name" value="Pirin"/>
</dbReference>